<evidence type="ECO:0000256" key="17">
    <source>
        <dbReference type="PROSITE-ProRule" id="PRU00339"/>
    </source>
</evidence>
<comment type="subunit">
    <text evidence="16">Oligomer composed of two heavy chains and two light chains. Associates with microtubulin in an ATP-dependent manner. Interacts with KIF5C. Interacts with ODF1. Interacts with LRGUK. Interacts with VDAC2.</text>
</comment>
<evidence type="ECO:0000256" key="12">
    <source>
        <dbReference type="ARBA" id="ARBA00023128"/>
    </source>
</evidence>
<feature type="compositionally biased region" description="Basic and acidic residues" evidence="20">
    <location>
        <begin position="1"/>
        <end position="12"/>
    </location>
</feature>
<dbReference type="FunFam" id="1.25.40.10:FF:000003">
    <property type="entry name" value="kinesin light chain isoform X1"/>
    <property type="match status" value="1"/>
</dbReference>
<accession>A0A673VBW6</accession>
<dbReference type="Pfam" id="PF13424">
    <property type="entry name" value="TPR_12"/>
    <property type="match status" value="2"/>
</dbReference>
<evidence type="ECO:0000256" key="4">
    <source>
        <dbReference type="ARBA" id="ARBA00022490"/>
    </source>
</evidence>
<keyword evidence="14 18" id="KW-0206">Cytoskeleton</keyword>
<dbReference type="GO" id="GO:0019894">
    <property type="term" value="F:kinesin binding"/>
    <property type="evidence" value="ECO:0007669"/>
    <property type="project" value="TreeGrafter"/>
</dbReference>
<comment type="similarity">
    <text evidence="3 18">Belongs to the kinesin light chain family.</text>
</comment>
<keyword evidence="13 18" id="KW-0505">Motor protein</keyword>
<evidence type="ECO:0000256" key="2">
    <source>
        <dbReference type="ARBA" id="ARBA00004245"/>
    </source>
</evidence>
<feature type="compositionally biased region" description="Low complexity" evidence="20">
    <location>
        <begin position="128"/>
        <end position="140"/>
    </location>
</feature>
<feature type="region of interest" description="Disordered" evidence="20">
    <location>
        <begin position="1"/>
        <end position="26"/>
    </location>
</feature>
<dbReference type="SMART" id="SM00028">
    <property type="entry name" value="TPR"/>
    <property type="match status" value="4"/>
</dbReference>
<dbReference type="SUPFAM" id="SSF48452">
    <property type="entry name" value="TPR-like"/>
    <property type="match status" value="1"/>
</dbReference>
<evidence type="ECO:0000256" key="18">
    <source>
        <dbReference type="RuleBase" id="RU367020"/>
    </source>
</evidence>
<sequence>MGSVGREVRAEDPAAGTARKPSAWDPKFPRLQLRWLSRHERAGTVLGFDGPYGMRVPPAPFCYSRGAGAAGLQRRGAVGGTGLTCGGGAALSPAPRRSRPRPETRGVAGSGGACAACRTRPDARRRSGSQSRSGSGAAMSVQVATPGNPGLGPERLSPEELVRQTRQVVQGLEALRAEHHGLARHLAEALAGQGLVAGLELLEEKQQVVNHALEAIELGLGEAQVLLALSAHVGSLEAEKQRLRAQARRLAQENSWLREELEETQRRLRASEEAVAQLEEEKSHLEFLGQLRQYDPPAESQRPESPARRDSLASLFPSEEDDRKGAGAAGAAAAQQGGYEIPARLRTLHNLVIQYAGQGRYEVAVPLCRQALEDLERSSGHCHPDVATMLNILALVYRDQNKYKEATDLLHDALQIREQTLGPEHPAVAATLNNLAVLYGKRGRYREAEPLCQRALEIREKVLGTDHPDVAKQLNNLALLCQNQGKFEEVEQHYARALSIYEALGGPHDPNVAKTKNNLASAYLKQNKYQQAEELYKEILSREDLPAPLGEPRALPRPRADRPWPHCTVPLCSRSPPPRHRWGRRPGEDGGRASRRLQGWGRGEWRALTLAPPQTLRRSSSFSKLRESLRRGSEKLVSRLRGEAVAGAAGMKRAMSLNVLNVDGPKAAGTQFTGQHLREAARTLSTSTQDLGPR</sequence>
<gene>
    <name evidence="21" type="primary">KLC3</name>
</gene>
<keyword evidence="8" id="KW-0221">Differentiation</keyword>
<keyword evidence="12" id="KW-0496">Mitochondrion</keyword>
<feature type="compositionally biased region" description="Basic and acidic residues" evidence="20">
    <location>
        <begin position="301"/>
        <end position="311"/>
    </location>
</feature>
<dbReference type="PROSITE" id="PS50005">
    <property type="entry name" value="TPR"/>
    <property type="match status" value="3"/>
</dbReference>
<feature type="repeat" description="TPR" evidence="17">
    <location>
        <begin position="387"/>
        <end position="420"/>
    </location>
</feature>
<evidence type="ECO:0000256" key="10">
    <source>
        <dbReference type="ARBA" id="ARBA00022871"/>
    </source>
</evidence>
<comment type="function">
    <text evidence="18">Kinesin is a microtubule-associated force-producing protein that play a role in organelle transport.</text>
</comment>
<evidence type="ECO:0000256" key="19">
    <source>
        <dbReference type="SAM" id="Coils"/>
    </source>
</evidence>
<keyword evidence="7" id="KW-0677">Repeat</keyword>
<dbReference type="Gene3D" id="1.25.40.10">
    <property type="entry name" value="Tetratricopeptide repeat domain"/>
    <property type="match status" value="1"/>
</dbReference>
<proteinExistence type="inferred from homology"/>
<evidence type="ECO:0000313" key="21">
    <source>
        <dbReference type="Ensembl" id="ENSSSUP00005031051.1"/>
    </source>
</evidence>
<reference evidence="21" key="2">
    <citation type="submission" date="2025-08" db="UniProtKB">
        <authorList>
            <consortium name="Ensembl"/>
        </authorList>
    </citation>
    <scope>IDENTIFICATION</scope>
</reference>
<evidence type="ECO:0000256" key="9">
    <source>
        <dbReference type="ARBA" id="ARBA00022803"/>
    </source>
</evidence>
<dbReference type="InterPro" id="IPR011990">
    <property type="entry name" value="TPR-like_helical_dom_sf"/>
</dbReference>
<dbReference type="InterPro" id="IPR019734">
    <property type="entry name" value="TPR_rpt"/>
</dbReference>
<keyword evidence="9 17" id="KW-0802">TPR repeat</keyword>
<keyword evidence="11 19" id="KW-0175">Coiled coil</keyword>
<comment type="function">
    <text evidence="15">Kinesin is a microtubule-associated force-producing protein that may play a role in organelle transport. Plays a role during spermiogenesis in the development of the sperm tail midpiece and in the normal function of spermatozoa. May play a role in the formation of the mitochondrial sheath formation in the developing spermatid midpiece.</text>
</comment>
<feature type="repeat" description="TPR" evidence="17">
    <location>
        <begin position="513"/>
        <end position="546"/>
    </location>
</feature>
<dbReference type="GO" id="GO:0005874">
    <property type="term" value="C:microtubule"/>
    <property type="evidence" value="ECO:0007669"/>
    <property type="project" value="UniProtKB-UniRule"/>
</dbReference>
<dbReference type="PANTHER" id="PTHR45783:SF1">
    <property type="entry name" value="KINESIN LIGHT CHAIN 3"/>
    <property type="match status" value="1"/>
</dbReference>
<dbReference type="Ensembl" id="ENSSSUT00005035428.1">
    <property type="protein sequence ID" value="ENSSSUP00005031051.1"/>
    <property type="gene ID" value="ENSSSUG00005019990.1"/>
</dbReference>
<keyword evidence="5" id="KW-0597">Phosphoprotein</keyword>
<feature type="region of interest" description="Disordered" evidence="20">
    <location>
        <begin position="86"/>
        <end position="156"/>
    </location>
</feature>
<evidence type="ECO:0000256" key="5">
    <source>
        <dbReference type="ARBA" id="ARBA00022553"/>
    </source>
</evidence>
<evidence type="ECO:0000256" key="1">
    <source>
        <dbReference type="ARBA" id="ARBA00004173"/>
    </source>
</evidence>
<comment type="subunit">
    <text evidence="18">Oligomeric complex composed of two heavy chains and two light chains.</text>
</comment>
<dbReference type="OMA" id="ARPSHRY"/>
<keyword evidence="6 18" id="KW-0493">Microtubule</keyword>
<dbReference type="PRINTS" id="PR00381">
    <property type="entry name" value="KINESINLIGHT"/>
</dbReference>
<dbReference type="AlphaFoldDB" id="A0A673VBW6"/>
<evidence type="ECO:0000256" key="6">
    <source>
        <dbReference type="ARBA" id="ARBA00022701"/>
    </source>
</evidence>
<reference evidence="21 22" key="1">
    <citation type="submission" date="2019-05" db="EMBL/GenBank/DDBJ databases">
        <title>A Chromosome-scale Meerkat (S. suricatta) Genome Assembly.</title>
        <authorList>
            <person name="Dudchenko O."/>
            <person name="Lieberman Aiden E."/>
            <person name="Tung J."/>
            <person name="Barreiro L.B."/>
            <person name="Clutton-Brock T.H."/>
        </authorList>
    </citation>
    <scope>NUCLEOTIDE SEQUENCE [LARGE SCALE GENOMIC DNA]</scope>
</reference>
<dbReference type="GO" id="GO:0007018">
    <property type="term" value="P:microtubule-based movement"/>
    <property type="evidence" value="ECO:0007669"/>
    <property type="project" value="TreeGrafter"/>
</dbReference>
<feature type="region of interest" description="Disordered" evidence="20">
    <location>
        <begin position="292"/>
        <end position="311"/>
    </location>
</feature>
<dbReference type="PANTHER" id="PTHR45783">
    <property type="entry name" value="KINESIN LIGHT CHAIN"/>
    <property type="match status" value="1"/>
</dbReference>
<protein>
    <recommendedName>
        <fullName evidence="18">Kinesin light chain</fullName>
    </recommendedName>
</protein>
<evidence type="ECO:0000256" key="3">
    <source>
        <dbReference type="ARBA" id="ARBA00009622"/>
    </source>
</evidence>
<evidence type="ECO:0000256" key="20">
    <source>
        <dbReference type="SAM" id="MobiDB-lite"/>
    </source>
</evidence>
<keyword evidence="10" id="KW-0744">Spermatogenesis</keyword>
<keyword evidence="4 18" id="KW-0963">Cytoplasm</keyword>
<evidence type="ECO:0000256" key="13">
    <source>
        <dbReference type="ARBA" id="ARBA00023175"/>
    </source>
</evidence>
<dbReference type="GO" id="GO:0030154">
    <property type="term" value="P:cell differentiation"/>
    <property type="evidence" value="ECO:0007669"/>
    <property type="project" value="UniProtKB-KW"/>
</dbReference>
<evidence type="ECO:0000313" key="22">
    <source>
        <dbReference type="Proteomes" id="UP000472268"/>
    </source>
</evidence>
<keyword evidence="22" id="KW-1185">Reference proteome</keyword>
<evidence type="ECO:0000256" key="8">
    <source>
        <dbReference type="ARBA" id="ARBA00022782"/>
    </source>
</evidence>
<evidence type="ECO:0000256" key="16">
    <source>
        <dbReference type="ARBA" id="ARBA00046448"/>
    </source>
</evidence>
<feature type="region of interest" description="Disordered" evidence="20">
    <location>
        <begin position="576"/>
        <end position="598"/>
    </location>
</feature>
<evidence type="ECO:0000256" key="14">
    <source>
        <dbReference type="ARBA" id="ARBA00023212"/>
    </source>
</evidence>
<organism evidence="21 22">
    <name type="scientific">Suricata suricatta</name>
    <name type="common">Meerkat</name>
    <dbReference type="NCBI Taxonomy" id="37032"/>
    <lineage>
        <taxon>Eukaryota</taxon>
        <taxon>Metazoa</taxon>
        <taxon>Chordata</taxon>
        <taxon>Craniata</taxon>
        <taxon>Vertebrata</taxon>
        <taxon>Euteleostomi</taxon>
        <taxon>Mammalia</taxon>
        <taxon>Eutheria</taxon>
        <taxon>Laurasiatheria</taxon>
        <taxon>Carnivora</taxon>
        <taxon>Feliformia</taxon>
        <taxon>Herpestidae</taxon>
        <taxon>Suricata</taxon>
    </lineage>
</organism>
<evidence type="ECO:0000256" key="11">
    <source>
        <dbReference type="ARBA" id="ARBA00023054"/>
    </source>
</evidence>
<name>A0A673VBW6_SURSU</name>
<dbReference type="GO" id="GO:0005739">
    <property type="term" value="C:mitochondrion"/>
    <property type="evidence" value="ECO:0007669"/>
    <property type="project" value="UniProtKB-SubCell"/>
</dbReference>
<dbReference type="GO" id="GO:0005871">
    <property type="term" value="C:kinesin complex"/>
    <property type="evidence" value="ECO:0007669"/>
    <property type="project" value="UniProtKB-UniRule"/>
</dbReference>
<evidence type="ECO:0000256" key="15">
    <source>
        <dbReference type="ARBA" id="ARBA00045520"/>
    </source>
</evidence>
<dbReference type="GO" id="GO:0007283">
    <property type="term" value="P:spermatogenesis"/>
    <property type="evidence" value="ECO:0007669"/>
    <property type="project" value="UniProtKB-KW"/>
</dbReference>
<comment type="subcellular location">
    <subcellularLocation>
        <location evidence="2 18">Cytoplasm</location>
        <location evidence="2 18">Cytoskeleton</location>
    </subcellularLocation>
    <subcellularLocation>
        <location evidence="1">Mitochondrion</location>
    </subcellularLocation>
</comment>
<feature type="repeat" description="TPR" evidence="17">
    <location>
        <begin position="429"/>
        <end position="462"/>
    </location>
</feature>
<reference evidence="21" key="3">
    <citation type="submission" date="2025-09" db="UniProtKB">
        <authorList>
            <consortium name="Ensembl"/>
        </authorList>
    </citation>
    <scope>IDENTIFICATION</scope>
</reference>
<dbReference type="Proteomes" id="UP000472268">
    <property type="component" value="Chromosome 16"/>
</dbReference>
<evidence type="ECO:0000256" key="7">
    <source>
        <dbReference type="ARBA" id="ARBA00022737"/>
    </source>
</evidence>
<dbReference type="InterPro" id="IPR002151">
    <property type="entry name" value="Kinesin_light"/>
</dbReference>
<feature type="coiled-coil region" evidence="19">
    <location>
        <begin position="226"/>
        <end position="288"/>
    </location>
</feature>